<proteinExistence type="predicted"/>
<sequence>MIDLPENKYKEGLGFSPSARSIKPSTVIEPIKGIFHSAGFIHTPAEANAIIENSSEEA</sequence>
<dbReference type="Proteomes" id="UP000265520">
    <property type="component" value="Unassembled WGS sequence"/>
</dbReference>
<accession>A0A392VF54</accession>
<comment type="caution">
    <text evidence="1">The sequence shown here is derived from an EMBL/GenBank/DDBJ whole genome shotgun (WGS) entry which is preliminary data.</text>
</comment>
<dbReference type="AlphaFoldDB" id="A0A392VF54"/>
<feature type="non-terminal residue" evidence="1">
    <location>
        <position position="58"/>
    </location>
</feature>
<organism evidence="1 2">
    <name type="scientific">Trifolium medium</name>
    <dbReference type="NCBI Taxonomy" id="97028"/>
    <lineage>
        <taxon>Eukaryota</taxon>
        <taxon>Viridiplantae</taxon>
        <taxon>Streptophyta</taxon>
        <taxon>Embryophyta</taxon>
        <taxon>Tracheophyta</taxon>
        <taxon>Spermatophyta</taxon>
        <taxon>Magnoliopsida</taxon>
        <taxon>eudicotyledons</taxon>
        <taxon>Gunneridae</taxon>
        <taxon>Pentapetalae</taxon>
        <taxon>rosids</taxon>
        <taxon>fabids</taxon>
        <taxon>Fabales</taxon>
        <taxon>Fabaceae</taxon>
        <taxon>Papilionoideae</taxon>
        <taxon>50 kb inversion clade</taxon>
        <taxon>NPAAA clade</taxon>
        <taxon>Hologalegina</taxon>
        <taxon>IRL clade</taxon>
        <taxon>Trifolieae</taxon>
        <taxon>Trifolium</taxon>
    </lineage>
</organism>
<evidence type="ECO:0000313" key="1">
    <source>
        <dbReference type="EMBL" id="MCI87028.1"/>
    </source>
</evidence>
<protein>
    <submittedName>
        <fullName evidence="1">Uncharacterized protein</fullName>
    </submittedName>
</protein>
<name>A0A392VF54_9FABA</name>
<keyword evidence="2" id="KW-1185">Reference proteome</keyword>
<dbReference type="EMBL" id="LXQA011155796">
    <property type="protein sequence ID" value="MCI87028.1"/>
    <property type="molecule type" value="Genomic_DNA"/>
</dbReference>
<reference evidence="1 2" key="1">
    <citation type="journal article" date="2018" name="Front. Plant Sci.">
        <title>Red Clover (Trifolium pratense) and Zigzag Clover (T. medium) - A Picture of Genomic Similarities and Differences.</title>
        <authorList>
            <person name="Dluhosova J."/>
            <person name="Istvanek J."/>
            <person name="Nedelnik J."/>
            <person name="Repkova J."/>
        </authorList>
    </citation>
    <scope>NUCLEOTIDE SEQUENCE [LARGE SCALE GENOMIC DNA]</scope>
    <source>
        <strain evidence="2">cv. 10/8</strain>
        <tissue evidence="1">Leaf</tissue>
    </source>
</reference>
<evidence type="ECO:0000313" key="2">
    <source>
        <dbReference type="Proteomes" id="UP000265520"/>
    </source>
</evidence>